<comment type="cofactor">
    <cofactor evidence="1">
        <name>Zn(2+)</name>
        <dbReference type="ChEBI" id="CHEBI:29105"/>
    </cofactor>
</comment>
<evidence type="ECO:0000256" key="2">
    <source>
        <dbReference type="ARBA" id="ARBA00004776"/>
    </source>
</evidence>
<dbReference type="InterPro" id="IPR006311">
    <property type="entry name" value="TAT_signal"/>
</dbReference>
<evidence type="ECO:0000256" key="10">
    <source>
        <dbReference type="ARBA" id="ARBA00093448"/>
    </source>
</evidence>
<name>A0A975G3T5_9CAUL</name>
<keyword evidence="4" id="KW-0479">Metal-binding</keyword>
<evidence type="ECO:0000313" key="12">
    <source>
        <dbReference type="EMBL" id="QUD90053.1"/>
    </source>
</evidence>
<dbReference type="EMBL" id="CP073078">
    <property type="protein sequence ID" value="QUD90053.1"/>
    <property type="molecule type" value="Genomic_DNA"/>
</dbReference>
<dbReference type="PANTHER" id="PTHR37425:SF1">
    <property type="entry name" value="OUTER MEMBRANE PROTEIN"/>
    <property type="match status" value="1"/>
</dbReference>
<dbReference type="GO" id="GO:0046872">
    <property type="term" value="F:metal ion binding"/>
    <property type="evidence" value="ECO:0007669"/>
    <property type="project" value="UniProtKB-KW"/>
</dbReference>
<dbReference type="PROSITE" id="PS51318">
    <property type="entry name" value="TAT"/>
    <property type="match status" value="1"/>
</dbReference>
<evidence type="ECO:0000256" key="4">
    <source>
        <dbReference type="ARBA" id="ARBA00022723"/>
    </source>
</evidence>
<evidence type="ECO:0000313" key="13">
    <source>
        <dbReference type="Proteomes" id="UP000676409"/>
    </source>
</evidence>
<dbReference type="KEGG" id="caul:KCG34_09405"/>
<dbReference type="SUPFAM" id="SSF55166">
    <property type="entry name" value="Hedgehog/DD-peptidase"/>
    <property type="match status" value="1"/>
</dbReference>
<dbReference type="InterPro" id="IPR009045">
    <property type="entry name" value="Zn_M74/Hedgehog-like"/>
</dbReference>
<comment type="similarity">
    <text evidence="10">Belongs to the peptidase M15 family.</text>
</comment>
<dbReference type="Gene3D" id="3.30.1380.10">
    <property type="match status" value="1"/>
</dbReference>
<accession>A0A975G3T5</accession>
<evidence type="ECO:0000256" key="11">
    <source>
        <dbReference type="ARBA" id="ARBA00093666"/>
    </source>
</evidence>
<evidence type="ECO:0000256" key="9">
    <source>
        <dbReference type="ARBA" id="ARBA00023316"/>
    </source>
</evidence>
<dbReference type="PANTHER" id="PTHR37425">
    <property type="match status" value="1"/>
</dbReference>
<organism evidence="12 13">
    <name type="scientific">Phenylobacterium montanum</name>
    <dbReference type="NCBI Taxonomy" id="2823693"/>
    <lineage>
        <taxon>Bacteria</taxon>
        <taxon>Pseudomonadati</taxon>
        <taxon>Pseudomonadota</taxon>
        <taxon>Alphaproteobacteria</taxon>
        <taxon>Caulobacterales</taxon>
        <taxon>Caulobacteraceae</taxon>
        <taxon>Phenylobacterium</taxon>
    </lineage>
</organism>
<dbReference type="GO" id="GO:0006508">
    <property type="term" value="P:proteolysis"/>
    <property type="evidence" value="ECO:0007669"/>
    <property type="project" value="UniProtKB-KW"/>
</dbReference>
<keyword evidence="6" id="KW-0378">Hydrolase</keyword>
<gene>
    <name evidence="12" type="ORF">KCG34_09405</name>
</gene>
<evidence type="ECO:0000256" key="7">
    <source>
        <dbReference type="ARBA" id="ARBA00022833"/>
    </source>
</evidence>
<evidence type="ECO:0000256" key="8">
    <source>
        <dbReference type="ARBA" id="ARBA00023049"/>
    </source>
</evidence>
<keyword evidence="7" id="KW-0862">Zinc</keyword>
<comment type="pathway">
    <text evidence="2">Cell wall biogenesis; cell wall polysaccharide biosynthesis.</text>
</comment>
<dbReference type="GO" id="GO:0008237">
    <property type="term" value="F:metallopeptidase activity"/>
    <property type="evidence" value="ECO:0007669"/>
    <property type="project" value="UniProtKB-KW"/>
</dbReference>
<evidence type="ECO:0000256" key="3">
    <source>
        <dbReference type="ARBA" id="ARBA00022670"/>
    </source>
</evidence>
<dbReference type="AlphaFoldDB" id="A0A975G3T5"/>
<reference evidence="12" key="1">
    <citation type="submission" date="2021-04" db="EMBL/GenBank/DDBJ databases">
        <title>The complete genome sequence of Caulobacter sp. S6.</title>
        <authorList>
            <person name="Tang Y."/>
            <person name="Ouyang W."/>
            <person name="Liu Q."/>
            <person name="Huang B."/>
            <person name="Guo Z."/>
            <person name="Lei P."/>
        </authorList>
    </citation>
    <scope>NUCLEOTIDE SEQUENCE</scope>
    <source>
        <strain evidence="12">S6</strain>
    </source>
</reference>
<keyword evidence="8" id="KW-0482">Metalloprotease</keyword>
<dbReference type="Pfam" id="PF05951">
    <property type="entry name" value="Peptidase_M15_2"/>
    <property type="match status" value="1"/>
</dbReference>
<keyword evidence="9" id="KW-0961">Cell wall biogenesis/degradation</keyword>
<dbReference type="InterPro" id="IPR010275">
    <property type="entry name" value="MepK"/>
</dbReference>
<keyword evidence="5" id="KW-0732">Signal</keyword>
<evidence type="ECO:0000256" key="1">
    <source>
        <dbReference type="ARBA" id="ARBA00001947"/>
    </source>
</evidence>
<proteinExistence type="inferred from homology"/>
<sequence length="211" mass="23132">MGLHRRHILGLGLATAGVGAAGYGGLALGDWLAGPDLVAPAADGPDAAEADLAPSAPPAKGEVRRAYMHNFYTGEVLDAVYYENGRYVPDALSAANHLLRDWRTGQQHFIHPRLFDLLHNLRTRLDTRRPFQILSGYRSPRTNAMLRRHSEQVASQSQHLLGRALDINVEGVHLAHLHKAALSLRAGGVGYYPDNGFVHVDVGRVRQWTDL</sequence>
<dbReference type="GO" id="GO:0071555">
    <property type="term" value="P:cell wall organization"/>
    <property type="evidence" value="ECO:0007669"/>
    <property type="project" value="UniProtKB-KW"/>
</dbReference>
<evidence type="ECO:0000256" key="5">
    <source>
        <dbReference type="ARBA" id="ARBA00022729"/>
    </source>
</evidence>
<keyword evidence="3" id="KW-0645">Protease</keyword>
<keyword evidence="13" id="KW-1185">Reference proteome</keyword>
<dbReference type="Proteomes" id="UP000676409">
    <property type="component" value="Chromosome"/>
</dbReference>
<evidence type="ECO:0000256" key="6">
    <source>
        <dbReference type="ARBA" id="ARBA00022801"/>
    </source>
</evidence>
<protein>
    <recommendedName>
        <fullName evidence="11">Murein endopeptidase K</fullName>
    </recommendedName>
</protein>
<dbReference type="CDD" id="cd14844">
    <property type="entry name" value="Zn-DD-carboxypeptidase_like"/>
    <property type="match status" value="1"/>
</dbReference>